<dbReference type="PhylomeDB" id="A7SAC3"/>
<dbReference type="AlphaFoldDB" id="A7SAC3"/>
<dbReference type="Pfam" id="PF00106">
    <property type="entry name" value="adh_short"/>
    <property type="match status" value="1"/>
</dbReference>
<dbReference type="Proteomes" id="UP000001593">
    <property type="component" value="Unassembled WGS sequence"/>
</dbReference>
<dbReference type="InParanoid" id="A7SAC3"/>
<dbReference type="OrthoDB" id="417891at2759"/>
<evidence type="ECO:0008006" key="3">
    <source>
        <dbReference type="Google" id="ProtNLM"/>
    </source>
</evidence>
<protein>
    <recommendedName>
        <fullName evidence="3">Dehydrogenase/reductase SDR family member 12</fullName>
    </recommendedName>
</protein>
<dbReference type="InterPro" id="IPR036291">
    <property type="entry name" value="NAD(P)-bd_dom_sf"/>
</dbReference>
<name>A7SAC3_NEMVE</name>
<dbReference type="STRING" id="45351.A7SAC3"/>
<dbReference type="PRINTS" id="PR00081">
    <property type="entry name" value="GDHRDH"/>
</dbReference>
<dbReference type="OMA" id="TYIMTTA"/>
<keyword evidence="2" id="KW-1185">Reference proteome</keyword>
<organism evidence="1 2">
    <name type="scientific">Nematostella vectensis</name>
    <name type="common">Starlet sea anemone</name>
    <dbReference type="NCBI Taxonomy" id="45351"/>
    <lineage>
        <taxon>Eukaryota</taxon>
        <taxon>Metazoa</taxon>
        <taxon>Cnidaria</taxon>
        <taxon>Anthozoa</taxon>
        <taxon>Hexacorallia</taxon>
        <taxon>Actiniaria</taxon>
        <taxon>Edwardsiidae</taxon>
        <taxon>Nematostella</taxon>
    </lineage>
</organism>
<sequence>MSVYRYSVWFAKGLREYTKGGFTAADKCFNQKSFTDDLAAASKRSFMITGANSGIGKETARALAKSGATVHMVCRDEQRGEQARQELLQESGNQNIYLHVLDMSQPSNVCKFARDFAASNRPLHVLVNNAGCMVNTRTITEDGLEMNFATNTLGTYILTKELLPCLTSQESPRVITVSSGGMLLVKLDGSDFQSERTFDGAMVYSQNKRQQVVMMERFAEDYPNIFFASMHPGWADTPAVRSSMPDFYRRTKTMLRTSEQGADTVVWLCVSSEQEKLKSGGFYQDRNPVSKHLPLAWTKSSSEDEKSFMKQLNTIADQFQAKL</sequence>
<accession>A7SAC3</accession>
<reference evidence="1 2" key="1">
    <citation type="journal article" date="2007" name="Science">
        <title>Sea anemone genome reveals ancestral eumetazoan gene repertoire and genomic organization.</title>
        <authorList>
            <person name="Putnam N.H."/>
            <person name="Srivastava M."/>
            <person name="Hellsten U."/>
            <person name="Dirks B."/>
            <person name="Chapman J."/>
            <person name="Salamov A."/>
            <person name="Terry A."/>
            <person name="Shapiro H."/>
            <person name="Lindquist E."/>
            <person name="Kapitonov V.V."/>
            <person name="Jurka J."/>
            <person name="Genikhovich G."/>
            <person name="Grigoriev I.V."/>
            <person name="Lucas S.M."/>
            <person name="Steele R.E."/>
            <person name="Finnerty J.R."/>
            <person name="Technau U."/>
            <person name="Martindale M.Q."/>
            <person name="Rokhsar D.S."/>
        </authorList>
    </citation>
    <scope>NUCLEOTIDE SEQUENCE [LARGE SCALE GENOMIC DNA]</scope>
    <source>
        <strain evidence="2">CH2 X CH6</strain>
    </source>
</reference>
<dbReference type="InterPro" id="IPR052992">
    <property type="entry name" value="SDR_member_12"/>
</dbReference>
<dbReference type="Gene3D" id="3.40.50.720">
    <property type="entry name" value="NAD(P)-binding Rossmann-like Domain"/>
    <property type="match status" value="1"/>
</dbReference>
<dbReference type="PANTHER" id="PTHR44656:SF7">
    <property type="entry name" value="DEHYDROGENASE_REDUCTASE SDR FAMILY MEMBER 12"/>
    <property type="match status" value="1"/>
</dbReference>
<dbReference type="PANTHER" id="PTHR44656">
    <property type="entry name" value="DEHYDROGENASE/REDUCTASE SDR FAMILY MEMBER 12"/>
    <property type="match status" value="1"/>
</dbReference>
<dbReference type="KEGG" id="nve:5510997"/>
<gene>
    <name evidence="1" type="ORF">NEMVEDRAFT_v1g187531</name>
</gene>
<dbReference type="EMBL" id="DS469608">
    <property type="protein sequence ID" value="EDO39346.1"/>
    <property type="molecule type" value="Genomic_DNA"/>
</dbReference>
<dbReference type="eggNOG" id="KOG1208">
    <property type="taxonomic scope" value="Eukaryota"/>
</dbReference>
<dbReference type="SUPFAM" id="SSF51735">
    <property type="entry name" value="NAD(P)-binding Rossmann-fold domains"/>
    <property type="match status" value="1"/>
</dbReference>
<dbReference type="HOGENOM" id="CLU_010194_44_8_1"/>
<dbReference type="InterPro" id="IPR002347">
    <property type="entry name" value="SDR_fam"/>
</dbReference>
<evidence type="ECO:0000313" key="2">
    <source>
        <dbReference type="Proteomes" id="UP000001593"/>
    </source>
</evidence>
<evidence type="ECO:0000313" key="1">
    <source>
        <dbReference type="EMBL" id="EDO39346.1"/>
    </source>
</evidence>
<proteinExistence type="predicted"/>